<dbReference type="Gene3D" id="2.30.60.10">
    <property type="entry name" value="Cyanovirin-N"/>
    <property type="match status" value="1"/>
</dbReference>
<dbReference type="Proteomes" id="UP000277580">
    <property type="component" value="Unassembled WGS sequence"/>
</dbReference>
<dbReference type="InterPro" id="IPR011058">
    <property type="entry name" value="Cyanovirin-N"/>
</dbReference>
<dbReference type="PANTHER" id="PTHR42076">
    <property type="entry name" value="CYANOVIRIN-N HOMOLOG"/>
    <property type="match status" value="1"/>
</dbReference>
<dbReference type="SUPFAM" id="SSF51322">
    <property type="entry name" value="Cyanovirin-N"/>
    <property type="match status" value="1"/>
</dbReference>
<evidence type="ECO:0000313" key="3">
    <source>
        <dbReference type="Proteomes" id="UP000277580"/>
    </source>
</evidence>
<proteinExistence type="predicted"/>
<evidence type="ECO:0000313" key="2">
    <source>
        <dbReference type="EMBL" id="RPB17060.1"/>
    </source>
</evidence>
<dbReference type="PANTHER" id="PTHR42076:SF1">
    <property type="entry name" value="CYANOVIRIN-N DOMAIN-CONTAINING PROTEIN"/>
    <property type="match status" value="1"/>
</dbReference>
<keyword evidence="3" id="KW-1185">Reference proteome</keyword>
<protein>
    <submittedName>
        <fullName evidence="2">Cyanovirin-N</fullName>
    </submittedName>
</protein>
<reference evidence="2 3" key="1">
    <citation type="journal article" date="2018" name="Nat. Ecol. Evol.">
        <title>Pezizomycetes genomes reveal the molecular basis of ectomycorrhizal truffle lifestyle.</title>
        <authorList>
            <person name="Murat C."/>
            <person name="Payen T."/>
            <person name="Noel B."/>
            <person name="Kuo A."/>
            <person name="Morin E."/>
            <person name="Chen J."/>
            <person name="Kohler A."/>
            <person name="Krizsan K."/>
            <person name="Balestrini R."/>
            <person name="Da Silva C."/>
            <person name="Montanini B."/>
            <person name="Hainaut M."/>
            <person name="Levati E."/>
            <person name="Barry K.W."/>
            <person name="Belfiori B."/>
            <person name="Cichocki N."/>
            <person name="Clum A."/>
            <person name="Dockter R.B."/>
            <person name="Fauchery L."/>
            <person name="Guy J."/>
            <person name="Iotti M."/>
            <person name="Le Tacon F."/>
            <person name="Lindquist E.A."/>
            <person name="Lipzen A."/>
            <person name="Malagnac F."/>
            <person name="Mello A."/>
            <person name="Molinier V."/>
            <person name="Miyauchi S."/>
            <person name="Poulain J."/>
            <person name="Riccioni C."/>
            <person name="Rubini A."/>
            <person name="Sitrit Y."/>
            <person name="Splivallo R."/>
            <person name="Traeger S."/>
            <person name="Wang M."/>
            <person name="Zifcakova L."/>
            <person name="Wipf D."/>
            <person name="Zambonelli A."/>
            <person name="Paolocci F."/>
            <person name="Nowrousian M."/>
            <person name="Ottonello S."/>
            <person name="Baldrian P."/>
            <person name="Spatafora J.W."/>
            <person name="Henrissat B."/>
            <person name="Nagy L.G."/>
            <person name="Aury J.M."/>
            <person name="Wincker P."/>
            <person name="Grigoriev I.V."/>
            <person name="Bonfante P."/>
            <person name="Martin F.M."/>
        </authorList>
    </citation>
    <scope>NUCLEOTIDE SEQUENCE [LARGE SCALE GENOMIC DNA]</scope>
    <source>
        <strain evidence="2 3">CCBAS932</strain>
    </source>
</reference>
<evidence type="ECO:0000259" key="1">
    <source>
        <dbReference type="SMART" id="SM01111"/>
    </source>
</evidence>
<dbReference type="AlphaFoldDB" id="A0A3N4L2K5"/>
<dbReference type="Pfam" id="PF08881">
    <property type="entry name" value="CVNH"/>
    <property type="match status" value="1"/>
</dbReference>
<name>A0A3N4L2K5_9PEZI</name>
<dbReference type="InterPro" id="IPR036673">
    <property type="entry name" value="Cyanovirin-N_sf"/>
</dbReference>
<organism evidence="2 3">
    <name type="scientific">Morchella conica CCBAS932</name>
    <dbReference type="NCBI Taxonomy" id="1392247"/>
    <lineage>
        <taxon>Eukaryota</taxon>
        <taxon>Fungi</taxon>
        <taxon>Dikarya</taxon>
        <taxon>Ascomycota</taxon>
        <taxon>Pezizomycotina</taxon>
        <taxon>Pezizomycetes</taxon>
        <taxon>Pezizales</taxon>
        <taxon>Morchellaceae</taxon>
        <taxon>Morchella</taxon>
    </lineage>
</organism>
<dbReference type="SMART" id="SM01111">
    <property type="entry name" value="CVNH"/>
    <property type="match status" value="1"/>
</dbReference>
<accession>A0A3N4L2K5</accession>
<feature type="domain" description="Cyanovirin-N" evidence="1">
    <location>
        <begin position="2"/>
        <end position="108"/>
    </location>
</feature>
<dbReference type="STRING" id="1392247.A0A3N4L2K5"/>
<dbReference type="OrthoDB" id="2441380at2759"/>
<dbReference type="InParanoid" id="A0A3N4L2K5"/>
<dbReference type="EMBL" id="ML119107">
    <property type="protein sequence ID" value="RPB17060.1"/>
    <property type="molecule type" value="Genomic_DNA"/>
</dbReference>
<gene>
    <name evidence="2" type="ORF">P167DRAFT_561993</name>
</gene>
<sequence>MSFAISSNDVRIEERDGHTYLIASSRDEDGNYNHTELNLDECLGNNEGSFNWSGEGFTGSAENIHLSIEGPEQLPILRAHLRDSEGNTHDRDVNLSERIVNDNGCLVFQ</sequence>